<dbReference type="GO" id="GO:0140663">
    <property type="term" value="F:ATP-dependent FeS chaperone activity"/>
    <property type="evidence" value="ECO:0007669"/>
    <property type="project" value="InterPro"/>
</dbReference>
<evidence type="ECO:0000256" key="1">
    <source>
        <dbReference type="ARBA" id="ARBA00022723"/>
    </source>
</evidence>
<evidence type="ECO:0000259" key="7">
    <source>
        <dbReference type="Pfam" id="PF01883"/>
    </source>
</evidence>
<dbReference type="InterPro" id="IPR002744">
    <property type="entry name" value="MIP18-like"/>
</dbReference>
<dbReference type="Pfam" id="PF01883">
    <property type="entry name" value="FeS_assembly_P"/>
    <property type="match status" value="1"/>
</dbReference>
<dbReference type="GO" id="GO:0016887">
    <property type="term" value="F:ATP hydrolysis activity"/>
    <property type="evidence" value="ECO:0007669"/>
    <property type="project" value="UniProtKB-UniRule"/>
</dbReference>
<dbReference type="InterPro" id="IPR033756">
    <property type="entry name" value="YlxH/NBP35"/>
</dbReference>
<dbReference type="InterPro" id="IPR044304">
    <property type="entry name" value="NUBPL-like"/>
</dbReference>
<keyword evidence="6" id="KW-0378">Hydrolase</keyword>
<dbReference type="STRING" id="1555112.LIP_2793"/>
<evidence type="ECO:0000313" key="9">
    <source>
        <dbReference type="Proteomes" id="UP000065807"/>
    </source>
</evidence>
<keyword evidence="3 6" id="KW-0067">ATP-binding</keyword>
<dbReference type="InterPro" id="IPR019591">
    <property type="entry name" value="Mrp/NBP35_ATP-bd"/>
</dbReference>
<dbReference type="PATRIC" id="fig|1555112.3.peg.2836"/>
<evidence type="ECO:0000256" key="3">
    <source>
        <dbReference type="ARBA" id="ARBA00022840"/>
    </source>
</evidence>
<dbReference type="RefSeq" id="WP_068139251.1">
    <property type="nucleotide sequence ID" value="NZ_AP014924.1"/>
</dbReference>
<reference evidence="9" key="1">
    <citation type="submission" date="2015-07" db="EMBL/GenBank/DDBJ databases">
        <title>Complete genome sequence and phylogenetic analysis of Limnochorda pilosa.</title>
        <authorList>
            <person name="Watanabe M."/>
            <person name="Kojima H."/>
            <person name="Fukui M."/>
        </authorList>
    </citation>
    <scope>NUCLEOTIDE SEQUENCE [LARGE SCALE GENOMIC DNA]</scope>
    <source>
        <strain evidence="9">HC45</strain>
    </source>
</reference>
<keyword evidence="2 6" id="KW-0547">Nucleotide-binding</keyword>
<evidence type="ECO:0000256" key="4">
    <source>
        <dbReference type="ARBA" id="ARBA00023004"/>
    </source>
</evidence>
<dbReference type="SUPFAM" id="SSF52540">
    <property type="entry name" value="P-loop containing nucleoside triphosphate hydrolases"/>
    <property type="match status" value="1"/>
</dbReference>
<dbReference type="Pfam" id="PF10609">
    <property type="entry name" value="ParA"/>
    <property type="match status" value="1"/>
</dbReference>
<dbReference type="GO" id="GO:0016226">
    <property type="term" value="P:iron-sulfur cluster assembly"/>
    <property type="evidence" value="ECO:0007669"/>
    <property type="project" value="InterPro"/>
</dbReference>
<proteinExistence type="inferred from homology"/>
<keyword evidence="4 6" id="KW-0408">Iron</keyword>
<keyword evidence="1 6" id="KW-0479">Metal-binding</keyword>
<dbReference type="AlphaFoldDB" id="A0A0K2SNN6"/>
<evidence type="ECO:0000256" key="6">
    <source>
        <dbReference type="HAMAP-Rule" id="MF_02040"/>
    </source>
</evidence>
<comment type="subunit">
    <text evidence="6">Homodimer.</text>
</comment>
<organism evidence="8 9">
    <name type="scientific">Limnochorda pilosa</name>
    <dbReference type="NCBI Taxonomy" id="1555112"/>
    <lineage>
        <taxon>Bacteria</taxon>
        <taxon>Bacillati</taxon>
        <taxon>Bacillota</taxon>
        <taxon>Limnochordia</taxon>
        <taxon>Limnochordales</taxon>
        <taxon>Limnochordaceae</taxon>
        <taxon>Limnochorda</taxon>
    </lineage>
</organism>
<dbReference type="HAMAP" id="MF_02040">
    <property type="entry name" value="Mrp_NBP35"/>
    <property type="match status" value="1"/>
</dbReference>
<dbReference type="Proteomes" id="UP000065807">
    <property type="component" value="Chromosome"/>
</dbReference>
<reference evidence="9" key="2">
    <citation type="journal article" date="2016" name="Int. J. Syst. Evol. Microbiol.">
        <title>Complete genome sequence and cell structure of Limnochorda pilosa, a Gram-negative spore-former within the phylum Firmicutes.</title>
        <authorList>
            <person name="Watanabe M."/>
            <person name="Kojima H."/>
            <person name="Fukui M."/>
        </authorList>
    </citation>
    <scope>NUCLEOTIDE SEQUENCE [LARGE SCALE GENOMIC DNA]</scope>
    <source>
        <strain evidence="9">HC45</strain>
    </source>
</reference>
<comment type="similarity">
    <text evidence="6">Belongs to the Mrp/NBP35 ATP-binding proteins family.</text>
</comment>
<dbReference type="InterPro" id="IPR027417">
    <property type="entry name" value="P-loop_NTPase"/>
</dbReference>
<comment type="function">
    <text evidence="6">Binds and transfers iron-sulfur (Fe-S) clusters to target apoproteins. Can hydrolyze ATP.</text>
</comment>
<dbReference type="FunFam" id="3.40.50.300:FF:001119">
    <property type="entry name" value="Iron-sulfur cluster carrier protein"/>
    <property type="match status" value="1"/>
</dbReference>
<evidence type="ECO:0000313" key="8">
    <source>
        <dbReference type="EMBL" id="BAS28622.1"/>
    </source>
</evidence>
<sequence>MVDLEAVRKAVGGLRDPELRRTLEDLHMVEGVEADGDRVTVKVKLTTKSCPLQGQIEGMVKERLAGMPGVGQVVVQLSEMDPQERANLFNGTVQKAPILAPESRTQIIAVASGKGGVGKSTVTANLAVTLARMGYEVGLLDADIYGFSIPRMFLLSGRQPTAIDNKILPMVAHDVKVISMGNFVEEGTPVIWRGPMLGKILNQFVGDVLWGEPDYLLVDLPPGTGDMALDVARLMPKAGLVIVTTPQTVASGVASRAAHMARKSEQRLVGIVENMSTFICPHCGEATAFFGEGGGEFLAKQLAVPLLAQIPMTLSIRQGGDAGKPAALTDPVIGEVFEDLARKLVTEMQGQEARSGTAGR</sequence>
<evidence type="ECO:0000256" key="2">
    <source>
        <dbReference type="ARBA" id="ARBA00022741"/>
    </source>
</evidence>
<dbReference type="PANTHER" id="PTHR42961">
    <property type="entry name" value="IRON-SULFUR PROTEIN NUBPL"/>
    <property type="match status" value="1"/>
</dbReference>
<gene>
    <name evidence="8" type="ORF">LIP_2793</name>
</gene>
<protein>
    <recommendedName>
        <fullName evidence="6">Iron-sulfur cluster carrier protein</fullName>
    </recommendedName>
</protein>
<dbReference type="InterPro" id="IPR034904">
    <property type="entry name" value="FSCA_dom_sf"/>
</dbReference>
<dbReference type="GO" id="GO:0051539">
    <property type="term" value="F:4 iron, 4 sulfur cluster binding"/>
    <property type="evidence" value="ECO:0007669"/>
    <property type="project" value="TreeGrafter"/>
</dbReference>
<dbReference type="GO" id="GO:0046872">
    <property type="term" value="F:metal ion binding"/>
    <property type="evidence" value="ECO:0007669"/>
    <property type="project" value="UniProtKB-KW"/>
</dbReference>
<dbReference type="OrthoDB" id="9809679at2"/>
<feature type="binding site" evidence="6">
    <location>
        <begin position="113"/>
        <end position="120"/>
    </location>
    <ligand>
        <name>ATP</name>
        <dbReference type="ChEBI" id="CHEBI:30616"/>
    </ligand>
</feature>
<feature type="domain" description="MIP18 family-like" evidence="7">
    <location>
        <begin position="5"/>
        <end position="74"/>
    </location>
</feature>
<evidence type="ECO:0000256" key="5">
    <source>
        <dbReference type="ARBA" id="ARBA00023014"/>
    </source>
</evidence>
<dbReference type="Gene3D" id="3.40.50.300">
    <property type="entry name" value="P-loop containing nucleotide triphosphate hydrolases"/>
    <property type="match status" value="1"/>
</dbReference>
<name>A0A0K2SNN6_LIMPI</name>
<dbReference type="PANTHER" id="PTHR42961:SF2">
    <property type="entry name" value="IRON-SULFUR PROTEIN NUBPL"/>
    <property type="match status" value="1"/>
</dbReference>
<keyword evidence="5 6" id="KW-0411">Iron-sulfur</keyword>
<dbReference type="EMBL" id="AP014924">
    <property type="protein sequence ID" value="BAS28622.1"/>
    <property type="molecule type" value="Genomic_DNA"/>
</dbReference>
<dbReference type="SUPFAM" id="SSF117916">
    <property type="entry name" value="Fe-S cluster assembly (FSCA) domain-like"/>
    <property type="match status" value="1"/>
</dbReference>
<dbReference type="CDD" id="cd02037">
    <property type="entry name" value="Mrp_NBP35"/>
    <property type="match status" value="1"/>
</dbReference>
<accession>A0A0K2SNN6</accession>
<keyword evidence="9" id="KW-1185">Reference proteome</keyword>
<dbReference type="KEGG" id="lpil:LIP_2793"/>
<dbReference type="GO" id="GO:0005524">
    <property type="term" value="F:ATP binding"/>
    <property type="evidence" value="ECO:0007669"/>
    <property type="project" value="UniProtKB-UniRule"/>
</dbReference>
<dbReference type="Gene3D" id="3.30.300.130">
    <property type="entry name" value="Fe-S cluster assembly (FSCA)"/>
    <property type="match status" value="1"/>
</dbReference>